<evidence type="ECO:0000259" key="1">
    <source>
        <dbReference type="Pfam" id="PF17979"/>
    </source>
</evidence>
<dbReference type="GeneID" id="105119552"/>
<sequence>MMSGLNLITVRCVGQIGRTLRDVISDWIGKLNNREIGRTRMPLNLAEMITVGTHVCKNYTRFFYEECGSMYDLDFMSALALKQILEQAMAHFKVWSLHS</sequence>
<accession>A0AAJ6XET9</accession>
<dbReference type="InterPro" id="IPR040909">
    <property type="entry name" value="CHFR_Znf-CRD"/>
</dbReference>
<protein>
    <submittedName>
        <fullName evidence="3">Uncharacterized protein LOC105119552</fullName>
    </submittedName>
</protein>
<name>A0AAJ6XET9_POPEU</name>
<dbReference type="AlphaFoldDB" id="A0AAJ6XET9"/>
<dbReference type="RefSeq" id="XP_011016000.1">
    <property type="nucleotide sequence ID" value="XM_011017698.1"/>
</dbReference>
<dbReference type="Pfam" id="PF17979">
    <property type="entry name" value="zf-CRD"/>
    <property type="match status" value="1"/>
</dbReference>
<reference evidence="3" key="1">
    <citation type="submission" date="2025-08" db="UniProtKB">
        <authorList>
            <consortium name="RefSeq"/>
        </authorList>
    </citation>
    <scope>IDENTIFICATION</scope>
</reference>
<keyword evidence="2" id="KW-1185">Reference proteome</keyword>
<dbReference type="KEGG" id="peu:105119552"/>
<proteinExistence type="predicted"/>
<evidence type="ECO:0000313" key="2">
    <source>
        <dbReference type="Proteomes" id="UP000694918"/>
    </source>
</evidence>
<organism evidence="2 3">
    <name type="scientific">Populus euphratica</name>
    <name type="common">Euphrates poplar</name>
    <dbReference type="NCBI Taxonomy" id="75702"/>
    <lineage>
        <taxon>Eukaryota</taxon>
        <taxon>Viridiplantae</taxon>
        <taxon>Streptophyta</taxon>
        <taxon>Embryophyta</taxon>
        <taxon>Tracheophyta</taxon>
        <taxon>Spermatophyta</taxon>
        <taxon>Magnoliopsida</taxon>
        <taxon>eudicotyledons</taxon>
        <taxon>Gunneridae</taxon>
        <taxon>Pentapetalae</taxon>
        <taxon>rosids</taxon>
        <taxon>fabids</taxon>
        <taxon>Malpighiales</taxon>
        <taxon>Salicaceae</taxon>
        <taxon>Saliceae</taxon>
        <taxon>Populus</taxon>
    </lineage>
</organism>
<dbReference type="Proteomes" id="UP000694918">
    <property type="component" value="Unplaced"/>
</dbReference>
<feature type="domain" description="E3 ubiquitin-protein ligase CHFR cysteine rich" evidence="1">
    <location>
        <begin position="8"/>
        <end position="59"/>
    </location>
</feature>
<gene>
    <name evidence="3" type="primary">LOC105119552</name>
</gene>
<evidence type="ECO:0000313" key="3">
    <source>
        <dbReference type="RefSeq" id="XP_011016000.1"/>
    </source>
</evidence>